<feature type="region of interest" description="Disordered" evidence="1">
    <location>
        <begin position="1"/>
        <end position="114"/>
    </location>
</feature>
<feature type="compositionally biased region" description="Polar residues" evidence="1">
    <location>
        <begin position="654"/>
        <end position="664"/>
    </location>
</feature>
<feature type="compositionally biased region" description="Low complexity" evidence="1">
    <location>
        <begin position="308"/>
        <end position="325"/>
    </location>
</feature>
<protein>
    <submittedName>
        <fullName evidence="2">Uncharacterized protein</fullName>
    </submittedName>
</protein>
<name>A0AAD2FX62_9STRA</name>
<dbReference type="AlphaFoldDB" id="A0AAD2FX62"/>
<feature type="region of interest" description="Disordered" evidence="1">
    <location>
        <begin position="834"/>
        <end position="897"/>
    </location>
</feature>
<feature type="region of interest" description="Disordered" evidence="1">
    <location>
        <begin position="645"/>
        <end position="664"/>
    </location>
</feature>
<feature type="compositionally biased region" description="Basic and acidic residues" evidence="1">
    <location>
        <begin position="534"/>
        <end position="547"/>
    </location>
</feature>
<feature type="compositionally biased region" description="Acidic residues" evidence="1">
    <location>
        <begin position="877"/>
        <end position="889"/>
    </location>
</feature>
<feature type="compositionally biased region" description="Polar residues" evidence="1">
    <location>
        <begin position="777"/>
        <end position="788"/>
    </location>
</feature>
<feature type="compositionally biased region" description="Basic and acidic residues" evidence="1">
    <location>
        <begin position="557"/>
        <end position="567"/>
    </location>
</feature>
<evidence type="ECO:0000313" key="2">
    <source>
        <dbReference type="EMBL" id="CAJ1955365.1"/>
    </source>
</evidence>
<feature type="compositionally biased region" description="Gly residues" evidence="1">
    <location>
        <begin position="427"/>
        <end position="448"/>
    </location>
</feature>
<proteinExistence type="predicted"/>
<reference evidence="2" key="1">
    <citation type="submission" date="2023-08" db="EMBL/GenBank/DDBJ databases">
        <authorList>
            <person name="Audoor S."/>
            <person name="Bilcke G."/>
        </authorList>
    </citation>
    <scope>NUCLEOTIDE SEQUENCE</scope>
</reference>
<feature type="compositionally biased region" description="Polar residues" evidence="1">
    <location>
        <begin position="842"/>
        <end position="851"/>
    </location>
</feature>
<feature type="compositionally biased region" description="Low complexity" evidence="1">
    <location>
        <begin position="457"/>
        <end position="471"/>
    </location>
</feature>
<feature type="compositionally biased region" description="Basic and acidic residues" evidence="1">
    <location>
        <begin position="340"/>
        <end position="353"/>
    </location>
</feature>
<accession>A0AAD2FX62</accession>
<feature type="compositionally biased region" description="Basic residues" evidence="1">
    <location>
        <begin position="797"/>
        <end position="807"/>
    </location>
</feature>
<feature type="region of interest" description="Disordered" evidence="1">
    <location>
        <begin position="717"/>
        <end position="762"/>
    </location>
</feature>
<sequence>MENTRGGEDETDSQVKKESKAEDNVESSSSSSENGKGSGSGGYNADCSSSDTSSLEAVKGSVPEKEMKNMSIGADGNEETTKNSGKTGPKHAKKRKSSKASKTTTNDEEDSDAAAKEGIVVQSSQESTASSAPQWKGFRVHHPMDPRIDLSTVAHVQTSAIALPNNVDVPYQHLDLYKSLNEQNPVQLDWLTIHAPPTADQYHNLMKVVHPFYNAHGIIQDFGDATVATETSKKPAGSLQDSSDNSSDQKSSGEDKKTDKAGAREKRNTTIPSLSKREAGESDASSMVVLARAKKKKNTKKPSDDQANDGSNTSSNAGSNASSVSSEKKVRIHHPNNPEARNHPDGANDRNDDQYDGDAGEESPQVEPIDHQESSSSASVEERNAPVIPQAAPQMHFQGPAVVSEYSSSRTGGSGESNGNGLSTSGSGSGANTGSGTGSGSNQGGSSGSGNDHGVISSNGNGSSGSGNDVKGSSEDTMENSGENNSGGNSDESNTKKKSLANPPNIAGDESLRQNTGKGDSKDVMNQSFSERSIGSKEHDAVREKKLQDKKRKRMNMRREYEEKVQQEMESSEDSNGGEDVAIKAGRPITLDRVLSFSSVPRIVMKAFPPFLVVHTNAAYSRLSGIDSHSAVGKPVSSLLSLPEQDAAREQGTNEESQIENSSVAVATSATILNREAQASNHQEAEAAGRARAASAEDNTTEMSLERLVAASGYGKHHPISVLSKPQNMVGRNVTASNPSTPSKKRSREEGSNGSSITSNNEGSLQFLKHNMSISPIVSSPESFNVDTTTEKDLDGHHHKTKRRKHHPSNDALQTGHRKRQFVTHFVIQLEKFDDSGKFPGNASQSSASTKPENKRQRQRQSQQNSAAESGAPSANNDEDNEPESESDQSEPIVAVA</sequence>
<feature type="compositionally biased region" description="Low complexity" evidence="1">
    <location>
        <begin position="238"/>
        <end position="250"/>
    </location>
</feature>
<feature type="compositionally biased region" description="Basic residues" evidence="1">
    <location>
        <begin position="88"/>
        <end position="99"/>
    </location>
</feature>
<feature type="region of interest" description="Disordered" evidence="1">
    <location>
        <begin position="777"/>
        <end position="819"/>
    </location>
</feature>
<feature type="region of interest" description="Disordered" evidence="1">
    <location>
        <begin position="677"/>
        <end position="700"/>
    </location>
</feature>
<feature type="compositionally biased region" description="Basic and acidic residues" evidence="1">
    <location>
        <begin position="1"/>
        <end position="23"/>
    </location>
</feature>
<feature type="compositionally biased region" description="Polar residues" evidence="1">
    <location>
        <begin position="513"/>
        <end position="533"/>
    </location>
</feature>
<feature type="compositionally biased region" description="Low complexity" evidence="1">
    <location>
        <begin position="479"/>
        <end position="492"/>
    </location>
</feature>
<dbReference type="EMBL" id="CAKOGP040001881">
    <property type="protein sequence ID" value="CAJ1955365.1"/>
    <property type="molecule type" value="Genomic_DNA"/>
</dbReference>
<feature type="compositionally biased region" description="Polar residues" evidence="1">
    <location>
        <begin position="752"/>
        <end position="762"/>
    </location>
</feature>
<feature type="compositionally biased region" description="Basic and acidic residues" evidence="1">
    <location>
        <begin position="251"/>
        <end position="268"/>
    </location>
</feature>
<evidence type="ECO:0000256" key="1">
    <source>
        <dbReference type="SAM" id="MobiDB-lite"/>
    </source>
</evidence>
<dbReference type="Proteomes" id="UP001295423">
    <property type="component" value="Unassembled WGS sequence"/>
</dbReference>
<comment type="caution">
    <text evidence="2">The sequence shown here is derived from an EMBL/GenBank/DDBJ whole genome shotgun (WGS) entry which is preliminary data.</text>
</comment>
<gene>
    <name evidence="2" type="ORF">CYCCA115_LOCUS15718</name>
</gene>
<evidence type="ECO:0000313" key="3">
    <source>
        <dbReference type="Proteomes" id="UP001295423"/>
    </source>
</evidence>
<feature type="compositionally biased region" description="Polar residues" evidence="1">
    <location>
        <begin position="46"/>
        <end position="55"/>
    </location>
</feature>
<organism evidence="2 3">
    <name type="scientific">Cylindrotheca closterium</name>
    <dbReference type="NCBI Taxonomy" id="2856"/>
    <lineage>
        <taxon>Eukaryota</taxon>
        <taxon>Sar</taxon>
        <taxon>Stramenopiles</taxon>
        <taxon>Ochrophyta</taxon>
        <taxon>Bacillariophyta</taxon>
        <taxon>Bacillariophyceae</taxon>
        <taxon>Bacillariophycidae</taxon>
        <taxon>Bacillariales</taxon>
        <taxon>Bacillariaceae</taxon>
        <taxon>Cylindrotheca</taxon>
    </lineage>
</organism>
<keyword evidence="3" id="KW-1185">Reference proteome</keyword>
<feature type="region of interest" description="Disordered" evidence="1">
    <location>
        <begin position="230"/>
        <end position="581"/>
    </location>
</feature>